<comment type="caution">
    <text evidence="2">The sequence shown here is derived from an EMBL/GenBank/DDBJ whole genome shotgun (WGS) entry which is preliminary data.</text>
</comment>
<dbReference type="OrthoDB" id="7862519at2"/>
<accession>A0A4R5F1H6</accession>
<feature type="transmembrane region" description="Helical" evidence="1">
    <location>
        <begin position="17"/>
        <end position="35"/>
    </location>
</feature>
<gene>
    <name evidence="2" type="ORF">E1B25_01830</name>
</gene>
<dbReference type="AlphaFoldDB" id="A0A4R5F1H6"/>
<name>A0A4R5F1H6_9RHOB</name>
<keyword evidence="1" id="KW-0812">Transmembrane</keyword>
<keyword evidence="1" id="KW-1133">Transmembrane helix</keyword>
<evidence type="ECO:0000313" key="2">
    <source>
        <dbReference type="EMBL" id="TDE40977.1"/>
    </source>
</evidence>
<keyword evidence="1" id="KW-0472">Membrane</keyword>
<reference evidence="2 3" key="1">
    <citation type="submission" date="2019-03" db="EMBL/GenBank/DDBJ databases">
        <authorList>
            <person name="Zhang S."/>
        </authorList>
    </citation>
    <scope>NUCLEOTIDE SEQUENCE [LARGE SCALE GENOMIC DNA]</scope>
    <source>
        <strain evidence="2 3">S4J41</strain>
    </source>
</reference>
<organism evidence="2 3">
    <name type="scientific">Antarcticimicrobium sediminis</name>
    <dbReference type="NCBI Taxonomy" id="2546227"/>
    <lineage>
        <taxon>Bacteria</taxon>
        <taxon>Pseudomonadati</taxon>
        <taxon>Pseudomonadota</taxon>
        <taxon>Alphaproteobacteria</taxon>
        <taxon>Rhodobacterales</taxon>
        <taxon>Paracoccaceae</taxon>
        <taxon>Antarcticimicrobium</taxon>
    </lineage>
</organism>
<sequence>MEDDILATVRVSALRRWLGIGVLLIFGGMVIYVALATPPEPQWQVFLLLIGAGALWLADRMRRATEHRLELTRTELRSSDGTRLAAIDEIETLDRGTFAFKPSNGFVIRTRAAGPRTWRPGLWWRLGRRVGVGGVTAASQTKAMSEILSAVLAERA</sequence>
<dbReference type="Proteomes" id="UP000294662">
    <property type="component" value="Unassembled WGS sequence"/>
</dbReference>
<proteinExistence type="predicted"/>
<evidence type="ECO:0000313" key="3">
    <source>
        <dbReference type="Proteomes" id="UP000294662"/>
    </source>
</evidence>
<evidence type="ECO:0000256" key="1">
    <source>
        <dbReference type="SAM" id="Phobius"/>
    </source>
</evidence>
<dbReference type="EMBL" id="SMFP01000001">
    <property type="protein sequence ID" value="TDE40977.1"/>
    <property type="molecule type" value="Genomic_DNA"/>
</dbReference>
<protein>
    <recommendedName>
        <fullName evidence="4">PH domain-containing protein</fullName>
    </recommendedName>
</protein>
<dbReference type="RefSeq" id="WP_132826967.1">
    <property type="nucleotide sequence ID" value="NZ_SMFP01000001.1"/>
</dbReference>
<evidence type="ECO:0008006" key="4">
    <source>
        <dbReference type="Google" id="ProtNLM"/>
    </source>
</evidence>
<keyword evidence="3" id="KW-1185">Reference proteome</keyword>
<feature type="transmembrane region" description="Helical" evidence="1">
    <location>
        <begin position="41"/>
        <end position="58"/>
    </location>
</feature>